<dbReference type="EMBL" id="CP040602">
    <property type="protein sequence ID" value="QCU89479.1"/>
    <property type="molecule type" value="Genomic_DNA"/>
</dbReference>
<dbReference type="Gene3D" id="3.40.50.1000">
    <property type="entry name" value="HAD superfamily/HAD-like"/>
    <property type="match status" value="1"/>
</dbReference>
<dbReference type="InterPro" id="IPR004446">
    <property type="entry name" value="Heptose_bisP_phosphatase"/>
</dbReference>
<evidence type="ECO:0000256" key="2">
    <source>
        <dbReference type="ARBA" id="ARBA00001946"/>
    </source>
</evidence>
<comment type="similarity">
    <text evidence="13 14">Belongs to the gmhB family.</text>
</comment>
<evidence type="ECO:0000256" key="17">
    <source>
        <dbReference type="PIRSR" id="PIRSR004682-4"/>
    </source>
</evidence>
<keyword evidence="12 14" id="KW-0119">Carbohydrate metabolism</keyword>
<feature type="active site" description="Proton donor" evidence="15">
    <location>
        <position position="10"/>
    </location>
</feature>
<evidence type="ECO:0000256" key="14">
    <source>
        <dbReference type="PIRNR" id="PIRNR004682"/>
    </source>
</evidence>
<evidence type="ECO:0000256" key="8">
    <source>
        <dbReference type="ARBA" id="ARBA00022723"/>
    </source>
</evidence>
<dbReference type="InterPro" id="IPR006549">
    <property type="entry name" value="HAD-SF_hydro_IIIA"/>
</dbReference>
<comment type="catalytic activity">
    <reaction evidence="1">
        <text>D-glycero-beta-D-manno-heptose 1,7-bisphosphate + H2O = D-glycero-beta-D-manno-heptose 1-phosphate + phosphate</text>
        <dbReference type="Rhea" id="RHEA:28518"/>
        <dbReference type="ChEBI" id="CHEBI:15377"/>
        <dbReference type="ChEBI" id="CHEBI:43474"/>
        <dbReference type="ChEBI" id="CHEBI:60208"/>
        <dbReference type="ChEBI" id="CHEBI:61593"/>
        <dbReference type="EC" id="3.1.3.82"/>
    </reaction>
</comment>
<dbReference type="OrthoDB" id="9781367at2"/>
<keyword evidence="19" id="KW-1185">Reference proteome</keyword>
<organism evidence="18 19">
    <name type="scientific">Thiomicrorhabdus sediminis</name>
    <dbReference type="NCBI Taxonomy" id="2580412"/>
    <lineage>
        <taxon>Bacteria</taxon>
        <taxon>Pseudomonadati</taxon>
        <taxon>Pseudomonadota</taxon>
        <taxon>Gammaproteobacteria</taxon>
        <taxon>Thiotrichales</taxon>
        <taxon>Piscirickettsiaceae</taxon>
        <taxon>Thiomicrorhabdus</taxon>
    </lineage>
</organism>
<dbReference type="EC" id="3.1.3.-" evidence="14"/>
<dbReference type="PIRSF" id="PIRSF004682">
    <property type="entry name" value="GmhB"/>
    <property type="match status" value="1"/>
</dbReference>
<name>A0A4P9K3M6_9GAMM</name>
<evidence type="ECO:0000313" key="18">
    <source>
        <dbReference type="EMBL" id="QCU89479.1"/>
    </source>
</evidence>
<comment type="subcellular location">
    <subcellularLocation>
        <location evidence="4 14">Cytoplasm</location>
    </subcellularLocation>
</comment>
<dbReference type="GO" id="GO:0034200">
    <property type="term" value="F:D-glycero-beta-D-manno-heptose 1,7-bisphosphate 7-phosphatase activity"/>
    <property type="evidence" value="ECO:0007669"/>
    <property type="project" value="UniProtKB-EC"/>
</dbReference>
<dbReference type="InterPro" id="IPR036412">
    <property type="entry name" value="HAD-like_sf"/>
</dbReference>
<feature type="site" description="Stabilizes the phosphoryl group" evidence="16">
    <location>
        <position position="51"/>
    </location>
</feature>
<protein>
    <recommendedName>
        <fullName evidence="14">D,D-heptose 1,7-bisphosphate phosphatase</fullName>
        <ecNumber evidence="14">3.1.3.-</ecNumber>
    </recommendedName>
</protein>
<dbReference type="GO" id="GO:0046872">
    <property type="term" value="F:metal ion binding"/>
    <property type="evidence" value="ECO:0007669"/>
    <property type="project" value="UniProtKB-KW"/>
</dbReference>
<keyword evidence="7 14" id="KW-0963">Cytoplasm</keyword>
<evidence type="ECO:0000256" key="7">
    <source>
        <dbReference type="ARBA" id="ARBA00022490"/>
    </source>
</evidence>
<evidence type="ECO:0000256" key="12">
    <source>
        <dbReference type="ARBA" id="ARBA00023277"/>
    </source>
</evidence>
<evidence type="ECO:0000256" key="9">
    <source>
        <dbReference type="ARBA" id="ARBA00022801"/>
    </source>
</evidence>
<dbReference type="InterPro" id="IPR006543">
    <property type="entry name" value="Histidinol-phos"/>
</dbReference>
<dbReference type="InterPro" id="IPR023214">
    <property type="entry name" value="HAD_sf"/>
</dbReference>
<gene>
    <name evidence="18" type="primary">gmhB</name>
    <name evidence="18" type="ORF">FE785_01925</name>
</gene>
<feature type="active site" description="Nucleophile" evidence="15">
    <location>
        <position position="8"/>
    </location>
</feature>
<evidence type="ECO:0000313" key="19">
    <source>
        <dbReference type="Proteomes" id="UP000304864"/>
    </source>
</evidence>
<evidence type="ECO:0000256" key="1">
    <source>
        <dbReference type="ARBA" id="ARBA00001226"/>
    </source>
</evidence>
<dbReference type="PANTHER" id="PTHR42891">
    <property type="entry name" value="D-GLYCERO-BETA-D-MANNO-HEPTOSE-1,7-BISPHOSPHATE 7-PHOSPHATASE"/>
    <property type="match status" value="1"/>
</dbReference>
<dbReference type="SUPFAM" id="SSF56784">
    <property type="entry name" value="HAD-like"/>
    <property type="match status" value="1"/>
</dbReference>
<comment type="subunit">
    <text evidence="6">Monomer.</text>
</comment>
<keyword evidence="11 17" id="KW-0460">Magnesium</keyword>
<dbReference type="RefSeq" id="WP_138563875.1">
    <property type="nucleotide sequence ID" value="NZ_CP040602.1"/>
</dbReference>
<dbReference type="Proteomes" id="UP000304864">
    <property type="component" value="Chromosome"/>
</dbReference>
<proteinExistence type="inferred from homology"/>
<dbReference type="PANTHER" id="PTHR42891:SF1">
    <property type="entry name" value="D-GLYCERO-BETA-D-MANNO-HEPTOSE-1,7-BISPHOSPHATE 7-PHOSPHATASE"/>
    <property type="match status" value="1"/>
</dbReference>
<dbReference type="Pfam" id="PF08645">
    <property type="entry name" value="PNK3P"/>
    <property type="match status" value="1"/>
</dbReference>
<comment type="pathway">
    <text evidence="5">Nucleotide-sugar biosynthesis; ADP-L-glycero-beta-D-manno-heptose biosynthesis; ADP-L-glycero-beta-D-manno-heptose from D-glycero-beta-D-manno-heptose 7-phosphate: step 2/4.</text>
</comment>
<comment type="cofactor">
    <cofactor evidence="3">
        <name>Zn(2+)</name>
        <dbReference type="ChEBI" id="CHEBI:29105"/>
    </cofactor>
</comment>
<keyword evidence="8 17" id="KW-0479">Metal-binding</keyword>
<reference evidence="18 19" key="1">
    <citation type="submission" date="2019-05" db="EMBL/GenBank/DDBJ databases">
        <title>Thiomicrorhabdus sediminis sp. nov, a novel sulfur-oxidizing bacterium isolated from coastal sediment.</title>
        <authorList>
            <person name="Liu X."/>
        </authorList>
    </citation>
    <scope>NUCLEOTIDE SEQUENCE [LARGE SCALE GENOMIC DNA]</scope>
    <source>
        <strain evidence="18 19">G1</strain>
    </source>
</reference>
<feature type="site" description="Stabilizes the phosphoryl group" evidence="16">
    <location>
        <position position="100"/>
    </location>
</feature>
<dbReference type="NCBIfam" id="NF006506">
    <property type="entry name" value="PRK08942.1"/>
    <property type="match status" value="1"/>
</dbReference>
<feature type="site" description="Contributes to substrate recognition" evidence="16">
    <location>
        <position position="99"/>
    </location>
</feature>
<evidence type="ECO:0000256" key="15">
    <source>
        <dbReference type="PIRSR" id="PIRSR004682-1"/>
    </source>
</evidence>
<dbReference type="NCBIfam" id="TIGR01662">
    <property type="entry name" value="HAD-SF-IIIA"/>
    <property type="match status" value="1"/>
</dbReference>
<accession>A0A4P9K3M6</accession>
<keyword evidence="10" id="KW-0862">Zinc</keyword>
<dbReference type="NCBIfam" id="TIGR01656">
    <property type="entry name" value="Histidinol-ppas"/>
    <property type="match status" value="1"/>
</dbReference>
<evidence type="ECO:0000256" key="3">
    <source>
        <dbReference type="ARBA" id="ARBA00001947"/>
    </source>
</evidence>
<evidence type="ECO:0000256" key="5">
    <source>
        <dbReference type="ARBA" id="ARBA00004708"/>
    </source>
</evidence>
<feature type="binding site" evidence="17">
    <location>
        <position position="8"/>
    </location>
    <ligand>
        <name>Mg(2+)</name>
        <dbReference type="ChEBI" id="CHEBI:18420"/>
    </ligand>
</feature>
<evidence type="ECO:0000256" key="13">
    <source>
        <dbReference type="ARBA" id="ARBA00061616"/>
    </source>
</evidence>
<dbReference type="GO" id="GO:0005737">
    <property type="term" value="C:cytoplasm"/>
    <property type="evidence" value="ECO:0007669"/>
    <property type="project" value="UniProtKB-SubCell"/>
</dbReference>
<keyword evidence="9 14" id="KW-0378">Hydrolase</keyword>
<feature type="binding site" evidence="17">
    <location>
        <position position="125"/>
    </location>
    <ligand>
        <name>Mg(2+)</name>
        <dbReference type="ChEBI" id="CHEBI:18420"/>
    </ligand>
</feature>
<evidence type="ECO:0000256" key="4">
    <source>
        <dbReference type="ARBA" id="ARBA00004496"/>
    </source>
</evidence>
<dbReference type="AlphaFoldDB" id="A0A4P9K3M6"/>
<feature type="binding site" evidence="17">
    <location>
        <position position="10"/>
    </location>
    <ligand>
        <name>Mg(2+)</name>
        <dbReference type="ChEBI" id="CHEBI:18420"/>
    </ligand>
</feature>
<sequence>MTKIIVLDRDGVINEDSDDFIKSADEWQPVAGSMDAIKKLKQAGWTVAVATNQSGIARGYYDRATLTSMHQKMQSLLVDCGVDWVSFAPYLSTDNSPARKPGVGMLTAIEQRFGSCLEKMPMVGDTLADIQVARAKGMQPYLVKTGKGLRTLAKADNELLDVPVFDDLNAVVEMLLQ</sequence>
<dbReference type="InterPro" id="IPR013954">
    <property type="entry name" value="PNK3P"/>
</dbReference>
<dbReference type="GO" id="GO:0005975">
    <property type="term" value="P:carbohydrate metabolic process"/>
    <property type="evidence" value="ECO:0007669"/>
    <property type="project" value="InterPro"/>
</dbReference>
<evidence type="ECO:0000256" key="10">
    <source>
        <dbReference type="ARBA" id="ARBA00022833"/>
    </source>
</evidence>
<evidence type="ECO:0000256" key="16">
    <source>
        <dbReference type="PIRSR" id="PIRSR004682-3"/>
    </source>
</evidence>
<dbReference type="KEGG" id="thig:FE785_01925"/>
<dbReference type="FunFam" id="3.40.50.1000:FF:000168">
    <property type="entry name" value="D,D-heptose 1,7-bisphosphate phosphatase"/>
    <property type="match status" value="1"/>
</dbReference>
<comment type="cofactor">
    <cofactor evidence="2 17">
        <name>Mg(2+)</name>
        <dbReference type="ChEBI" id="CHEBI:18420"/>
    </cofactor>
</comment>
<evidence type="ECO:0000256" key="6">
    <source>
        <dbReference type="ARBA" id="ARBA00011245"/>
    </source>
</evidence>
<evidence type="ECO:0000256" key="11">
    <source>
        <dbReference type="ARBA" id="ARBA00022842"/>
    </source>
</evidence>